<gene>
    <name evidence="1" type="ORF">Tco_0989410</name>
</gene>
<evidence type="ECO:0000313" key="1">
    <source>
        <dbReference type="EMBL" id="GJT54356.1"/>
    </source>
</evidence>
<keyword evidence="2" id="KW-1185">Reference proteome</keyword>
<proteinExistence type="predicted"/>
<protein>
    <submittedName>
        <fullName evidence="1">Uncharacterized protein</fullName>
    </submittedName>
</protein>
<accession>A0ABQ5ETM2</accession>
<comment type="caution">
    <text evidence="1">The sequence shown here is derived from an EMBL/GenBank/DDBJ whole genome shotgun (WGS) entry which is preliminary data.</text>
</comment>
<reference evidence="1" key="1">
    <citation type="journal article" date="2022" name="Int. J. Mol. Sci.">
        <title>Draft Genome of Tanacetum Coccineum: Genomic Comparison of Closely Related Tanacetum-Family Plants.</title>
        <authorList>
            <person name="Yamashiro T."/>
            <person name="Shiraishi A."/>
            <person name="Nakayama K."/>
            <person name="Satake H."/>
        </authorList>
    </citation>
    <scope>NUCLEOTIDE SEQUENCE</scope>
</reference>
<evidence type="ECO:0000313" key="2">
    <source>
        <dbReference type="Proteomes" id="UP001151760"/>
    </source>
</evidence>
<reference evidence="1" key="2">
    <citation type="submission" date="2022-01" db="EMBL/GenBank/DDBJ databases">
        <authorList>
            <person name="Yamashiro T."/>
            <person name="Shiraishi A."/>
            <person name="Satake H."/>
            <person name="Nakayama K."/>
        </authorList>
    </citation>
    <scope>NUCLEOTIDE SEQUENCE</scope>
</reference>
<name>A0ABQ5ETM2_9ASTR</name>
<dbReference type="Proteomes" id="UP001151760">
    <property type="component" value="Unassembled WGS sequence"/>
</dbReference>
<sequence length="75" mass="8009">MHIFNEFQSLERRLSFLKKSIRDDSLFTGAVGKSKSSAGEASTAAAAPKCILYVANAILYAANARLNADSSNLVS</sequence>
<organism evidence="1 2">
    <name type="scientific">Tanacetum coccineum</name>
    <dbReference type="NCBI Taxonomy" id="301880"/>
    <lineage>
        <taxon>Eukaryota</taxon>
        <taxon>Viridiplantae</taxon>
        <taxon>Streptophyta</taxon>
        <taxon>Embryophyta</taxon>
        <taxon>Tracheophyta</taxon>
        <taxon>Spermatophyta</taxon>
        <taxon>Magnoliopsida</taxon>
        <taxon>eudicotyledons</taxon>
        <taxon>Gunneridae</taxon>
        <taxon>Pentapetalae</taxon>
        <taxon>asterids</taxon>
        <taxon>campanulids</taxon>
        <taxon>Asterales</taxon>
        <taxon>Asteraceae</taxon>
        <taxon>Asteroideae</taxon>
        <taxon>Anthemideae</taxon>
        <taxon>Anthemidinae</taxon>
        <taxon>Tanacetum</taxon>
    </lineage>
</organism>
<dbReference type="EMBL" id="BQNB010016665">
    <property type="protein sequence ID" value="GJT54356.1"/>
    <property type="molecule type" value="Genomic_DNA"/>
</dbReference>